<dbReference type="GO" id="GO:0003887">
    <property type="term" value="F:DNA-directed DNA polymerase activity"/>
    <property type="evidence" value="ECO:0007669"/>
    <property type="project" value="UniProtKB-KW"/>
</dbReference>
<dbReference type="GO" id="GO:0005524">
    <property type="term" value="F:ATP binding"/>
    <property type="evidence" value="ECO:0007669"/>
    <property type="project" value="UniProtKB-KW"/>
</dbReference>
<dbReference type="Pfam" id="PF13976">
    <property type="entry name" value="gag_pre-integrs"/>
    <property type="match status" value="1"/>
</dbReference>
<dbReference type="GO" id="GO:0003964">
    <property type="term" value="F:RNA-directed DNA polymerase activity"/>
    <property type="evidence" value="ECO:0007669"/>
    <property type="project" value="UniProtKB-KW"/>
</dbReference>
<evidence type="ECO:0000256" key="4">
    <source>
        <dbReference type="ARBA" id="ARBA00022722"/>
    </source>
</evidence>
<keyword evidence="14" id="KW-0239">DNA-directed DNA polymerase</keyword>
<dbReference type="InterPro" id="IPR039537">
    <property type="entry name" value="Retrotran_Ty1/copia-like"/>
</dbReference>
<evidence type="ECO:0000256" key="8">
    <source>
        <dbReference type="ARBA" id="ARBA00022759"/>
    </source>
</evidence>
<evidence type="ECO:0000313" key="18">
    <source>
        <dbReference type="EMBL" id="CAB4013733.1"/>
    </source>
</evidence>
<evidence type="ECO:0000256" key="15">
    <source>
        <dbReference type="ARBA" id="ARBA00023113"/>
    </source>
</evidence>
<evidence type="ECO:0000256" key="17">
    <source>
        <dbReference type="ARBA" id="ARBA00023268"/>
    </source>
</evidence>
<keyword evidence="14" id="KW-0548">Nucleotidyltransferase</keyword>
<keyword evidence="13" id="KW-0695">RNA-directed DNA polymerase</keyword>
<evidence type="ECO:0000256" key="16">
    <source>
        <dbReference type="ARBA" id="ARBA00023172"/>
    </source>
</evidence>
<keyword evidence="10" id="KW-0067">ATP-binding</keyword>
<name>A0A7D9IUY0_PARCT</name>
<sequence>MATSSDFALKIMKLNGSNYRNWAFNIRLYLESLDLYGHVDGSAVSPGEDPTDAVKQAFRTASKKAWTYICLAIEPEQQIHVRDTTTAKEAWDALKNQFARESILQKIRLRQQYYTCKFHSGGNMLAHINNMRSLHDQLKEMGINVDDKELAMTLLGSLPEEFKPLITALDAVGENNLSYEKVKGMLLNDVDRKSDTKKNEDAFSAQRGFGAKGKRWSRHGNTQGGDGKSNYQKGDGKSERPFHGLCHFCHERGHFARDCPKKNPKNKKFANVVKGEQQEDVHEVTNQEALFTSNDDSNCGWIIDSGATQHMTSEKNRLVNYVEFKQPCKVNLGDDRTIFAFGKGTYNLVADLGNGRTQNIALKEVLYLPDLKKNLLSVQVMGKLGALIQFDGVQCKIERNSKLLATGELHGKLYMLKIIPGVEYINVAREAPDKNLWHCRFGHLGMNGISKLINENMAEGMNCSDHGKESSLCESCVMGKQHRTPFPKDTRHRASELFEIIHTDVCGPMHVKSFGNSKYFVTFIDDYSKYTQVYFLKSKDEVLEKFKEFVSYVNTLGKKVKVLRSDNGGEYCSKAFKDYLKEHGILHQTTVPYNPEQNGTAERMNRTLLEAARSMMYHAGMPKEFWAEAVNTATYTRNRSPTNSLNNATPFECLFNRKPDVSNLKVFGCVAYVHIPDHQRKKLEEKSRKCMFVGYPDGTKGFKLYDLTKKTFIRSRDVIFEERSFHKFKYEQSSESNSDVYYPAKEDSQVNPPIGQVQIQADDENVNVEQNPQPILENNVPLQENNNRVGARYEDNFMREVENLNQPRQRRAPERYEEMYVCADDLTADINEPRNISEAWSNEYNTQWKKATDSEFNALMENGTWELVPPPDDKNIVGSRWVFKVKRKADGSVEKFKARLVAQGYSQTEGIDYNEVFSPVVRNTSIRSLLALANILDWEIHQMDVRTAFLQGDLTDEIYMKQPEGYRSKENPDHVCKLKKSLYGLKQSARCWNSTLDSFLKSSGYKQVGADSCLYMKSVKLQNGKINFVILSIHVDDILWFSNDVIMLEEEKVAIGTKFKVEDLGEVSHILGMLIKRDRDSRTLTISQSKYLEGVLKRFNMEECKPVSTPLEPGKQFHELSDDERPANIHEYQKIIGCLTYVTTATRPDLAAAVGILSKYMTKPSQEHWKGVKRILRYIKGTLNFGITFQAKDQTCILTGYSDADWANDTETRRSTSGYIFQISGCTISWCSKKQSCVSRSSTEAEYMALSLATQEAIWLRRLLENIGVKQKESTVMCEDNQAAIQLSRNPKFHNRTKHIDVAFHFVREKVQDKSIDVVYCRTDEMLADILTKGLPRQTFEKLRKQLCVTDIK</sequence>
<dbReference type="Pfam" id="PF25597">
    <property type="entry name" value="SH3_retrovirus"/>
    <property type="match status" value="1"/>
</dbReference>
<keyword evidence="8" id="KW-0255">Endonuclease</keyword>
<dbReference type="GO" id="GO:0004190">
    <property type="term" value="F:aspartic-type endopeptidase activity"/>
    <property type="evidence" value="ECO:0007669"/>
    <property type="project" value="UniProtKB-KW"/>
</dbReference>
<dbReference type="InterPro" id="IPR012337">
    <property type="entry name" value="RNaseH-like_sf"/>
</dbReference>
<keyword evidence="6" id="KW-0547">Nucleotide-binding</keyword>
<dbReference type="GO" id="GO:0006508">
    <property type="term" value="P:proteolysis"/>
    <property type="evidence" value="ECO:0007669"/>
    <property type="project" value="UniProtKB-KW"/>
</dbReference>
<evidence type="ECO:0000256" key="2">
    <source>
        <dbReference type="ARBA" id="ARBA00022612"/>
    </source>
</evidence>
<dbReference type="InterPro" id="IPR036397">
    <property type="entry name" value="RNaseH_sf"/>
</dbReference>
<dbReference type="InterPro" id="IPR057670">
    <property type="entry name" value="SH3_retrovirus"/>
</dbReference>
<dbReference type="InterPro" id="IPR001584">
    <property type="entry name" value="Integrase_cat-core"/>
</dbReference>
<dbReference type="CDD" id="cd09272">
    <property type="entry name" value="RNase_HI_RT_Ty1"/>
    <property type="match status" value="1"/>
</dbReference>
<keyword evidence="17" id="KW-0511">Multifunctional enzyme</keyword>
<dbReference type="PROSITE" id="PS50158">
    <property type="entry name" value="ZF_CCHC"/>
    <property type="match status" value="1"/>
</dbReference>
<evidence type="ECO:0000256" key="14">
    <source>
        <dbReference type="ARBA" id="ARBA00022932"/>
    </source>
</evidence>
<dbReference type="SUPFAM" id="SSF56672">
    <property type="entry name" value="DNA/RNA polymerases"/>
    <property type="match status" value="1"/>
</dbReference>
<dbReference type="PANTHER" id="PTHR42648:SF11">
    <property type="entry name" value="TRANSPOSON TY4-P GAG-POL POLYPROTEIN"/>
    <property type="match status" value="1"/>
</dbReference>
<evidence type="ECO:0000256" key="1">
    <source>
        <dbReference type="ARBA" id="ARBA00002180"/>
    </source>
</evidence>
<evidence type="ECO:0000256" key="13">
    <source>
        <dbReference type="ARBA" id="ARBA00022918"/>
    </source>
</evidence>
<evidence type="ECO:0000256" key="12">
    <source>
        <dbReference type="ARBA" id="ARBA00022908"/>
    </source>
</evidence>
<dbReference type="Proteomes" id="UP001152795">
    <property type="component" value="Unassembled WGS sequence"/>
</dbReference>
<gene>
    <name evidence="18" type="ORF">PACLA_8A076500</name>
</gene>
<evidence type="ECO:0000256" key="9">
    <source>
        <dbReference type="ARBA" id="ARBA00022801"/>
    </source>
</evidence>
<evidence type="ECO:0000313" key="19">
    <source>
        <dbReference type="Proteomes" id="UP001152795"/>
    </source>
</evidence>
<keyword evidence="11" id="KW-0460">Magnesium</keyword>
<evidence type="ECO:0000256" key="5">
    <source>
        <dbReference type="ARBA" id="ARBA00022723"/>
    </source>
</evidence>
<dbReference type="PANTHER" id="PTHR42648">
    <property type="entry name" value="TRANSPOSASE, PUTATIVE-RELATED"/>
    <property type="match status" value="1"/>
</dbReference>
<dbReference type="Gene3D" id="4.10.60.10">
    <property type="entry name" value="Zinc finger, CCHC-type"/>
    <property type="match status" value="1"/>
</dbReference>
<keyword evidence="3" id="KW-0645">Protease</keyword>
<dbReference type="SMART" id="SM00343">
    <property type="entry name" value="ZnF_C2HC"/>
    <property type="match status" value="1"/>
</dbReference>
<dbReference type="SUPFAM" id="SSF57756">
    <property type="entry name" value="Retrovirus zinc finger-like domains"/>
    <property type="match status" value="1"/>
</dbReference>
<dbReference type="InterPro" id="IPR054722">
    <property type="entry name" value="PolX-like_BBD"/>
</dbReference>
<dbReference type="Pfam" id="PF22936">
    <property type="entry name" value="Pol_BBD"/>
    <property type="match status" value="1"/>
</dbReference>
<proteinExistence type="predicted"/>
<keyword evidence="12" id="KW-0229">DNA integration</keyword>
<dbReference type="GO" id="GO:0015074">
    <property type="term" value="P:DNA integration"/>
    <property type="evidence" value="ECO:0007669"/>
    <property type="project" value="UniProtKB-KW"/>
</dbReference>
<dbReference type="InterPro" id="IPR001878">
    <property type="entry name" value="Znf_CCHC"/>
</dbReference>
<dbReference type="InterPro" id="IPR043502">
    <property type="entry name" value="DNA/RNA_pol_sf"/>
</dbReference>
<dbReference type="OrthoDB" id="430476at2759"/>
<organism evidence="18 19">
    <name type="scientific">Paramuricea clavata</name>
    <name type="common">Red gorgonian</name>
    <name type="synonym">Violescent sea-whip</name>
    <dbReference type="NCBI Taxonomy" id="317549"/>
    <lineage>
        <taxon>Eukaryota</taxon>
        <taxon>Metazoa</taxon>
        <taxon>Cnidaria</taxon>
        <taxon>Anthozoa</taxon>
        <taxon>Octocorallia</taxon>
        <taxon>Malacalcyonacea</taxon>
        <taxon>Plexauridae</taxon>
        <taxon>Paramuricea</taxon>
    </lineage>
</organism>
<reference evidence="18" key="1">
    <citation type="submission" date="2020-04" db="EMBL/GenBank/DDBJ databases">
        <authorList>
            <person name="Alioto T."/>
            <person name="Alioto T."/>
            <person name="Gomez Garrido J."/>
        </authorList>
    </citation>
    <scope>NUCLEOTIDE SEQUENCE</scope>
    <source>
        <strain evidence="18">A484AB</strain>
    </source>
</reference>
<dbReference type="GO" id="GO:0003676">
    <property type="term" value="F:nucleic acid binding"/>
    <property type="evidence" value="ECO:0007669"/>
    <property type="project" value="InterPro"/>
</dbReference>
<evidence type="ECO:0000256" key="11">
    <source>
        <dbReference type="ARBA" id="ARBA00022842"/>
    </source>
</evidence>
<dbReference type="Pfam" id="PF00665">
    <property type="entry name" value="rve"/>
    <property type="match status" value="1"/>
</dbReference>
<dbReference type="GO" id="GO:0006310">
    <property type="term" value="P:DNA recombination"/>
    <property type="evidence" value="ECO:0007669"/>
    <property type="project" value="UniProtKB-KW"/>
</dbReference>
<dbReference type="GO" id="GO:0004519">
    <property type="term" value="F:endonuclease activity"/>
    <property type="evidence" value="ECO:0007669"/>
    <property type="project" value="UniProtKB-KW"/>
</dbReference>
<keyword evidence="2" id="KW-1188">Viral release from host cell</keyword>
<dbReference type="SUPFAM" id="SSF53098">
    <property type="entry name" value="Ribonuclease H-like"/>
    <property type="match status" value="1"/>
</dbReference>
<dbReference type="InterPro" id="IPR013103">
    <property type="entry name" value="RVT_2"/>
</dbReference>
<evidence type="ECO:0000256" key="7">
    <source>
        <dbReference type="ARBA" id="ARBA00022750"/>
    </source>
</evidence>
<accession>A0A7D9IUY0</accession>
<keyword evidence="7" id="KW-0064">Aspartyl protease</keyword>
<dbReference type="Pfam" id="PF14223">
    <property type="entry name" value="Retrotran_gag_2"/>
    <property type="match status" value="1"/>
</dbReference>
<dbReference type="PROSITE" id="PS50994">
    <property type="entry name" value="INTEGRASE"/>
    <property type="match status" value="1"/>
</dbReference>
<dbReference type="Gene3D" id="3.30.420.10">
    <property type="entry name" value="Ribonuclease H-like superfamily/Ribonuclease H"/>
    <property type="match status" value="1"/>
</dbReference>
<dbReference type="Pfam" id="PF07727">
    <property type="entry name" value="RVT_2"/>
    <property type="match status" value="1"/>
</dbReference>
<keyword evidence="15" id="KW-0917">Virion maturation</keyword>
<keyword evidence="16" id="KW-0233">DNA recombination</keyword>
<evidence type="ECO:0000256" key="6">
    <source>
        <dbReference type="ARBA" id="ARBA00022741"/>
    </source>
</evidence>
<dbReference type="InterPro" id="IPR025724">
    <property type="entry name" value="GAG-pre-integrase_dom"/>
</dbReference>
<dbReference type="GO" id="GO:0008270">
    <property type="term" value="F:zinc ion binding"/>
    <property type="evidence" value="ECO:0007669"/>
    <property type="project" value="InterPro"/>
</dbReference>
<keyword evidence="9" id="KW-0378">Hydrolase</keyword>
<keyword evidence="5" id="KW-0479">Metal-binding</keyword>
<evidence type="ECO:0000256" key="10">
    <source>
        <dbReference type="ARBA" id="ARBA00022840"/>
    </source>
</evidence>
<dbReference type="EMBL" id="CACRXK020007999">
    <property type="protein sequence ID" value="CAB4013733.1"/>
    <property type="molecule type" value="Genomic_DNA"/>
</dbReference>
<keyword evidence="14" id="KW-0808">Transferase</keyword>
<keyword evidence="4" id="KW-0540">Nuclease</keyword>
<evidence type="ECO:0000256" key="3">
    <source>
        <dbReference type="ARBA" id="ARBA00022670"/>
    </source>
</evidence>
<dbReference type="InterPro" id="IPR036875">
    <property type="entry name" value="Znf_CCHC_sf"/>
</dbReference>
<comment type="function">
    <text evidence="1">The aspartyl protease (PR) mediates the proteolytic cleavages of the Gag and Gag-Pol polyproteins after assembly of the VLP.</text>
</comment>
<keyword evidence="19" id="KW-1185">Reference proteome</keyword>
<protein>
    <submittedName>
        <fullName evidence="18">Retrovirus-related Pol poly from transposon TNT 1-94</fullName>
    </submittedName>
</protein>
<comment type="caution">
    <text evidence="18">The sequence shown here is derived from an EMBL/GenBank/DDBJ whole genome shotgun (WGS) entry which is preliminary data.</text>
</comment>